<proteinExistence type="predicted"/>
<protein>
    <submittedName>
        <fullName evidence="1">Uncharacterized protein</fullName>
    </submittedName>
</protein>
<evidence type="ECO:0000313" key="2">
    <source>
        <dbReference type="Proteomes" id="UP001283361"/>
    </source>
</evidence>
<gene>
    <name evidence="1" type="ORF">RRG08_036526</name>
</gene>
<organism evidence="1 2">
    <name type="scientific">Elysia crispata</name>
    <name type="common">lettuce slug</name>
    <dbReference type="NCBI Taxonomy" id="231223"/>
    <lineage>
        <taxon>Eukaryota</taxon>
        <taxon>Metazoa</taxon>
        <taxon>Spiralia</taxon>
        <taxon>Lophotrochozoa</taxon>
        <taxon>Mollusca</taxon>
        <taxon>Gastropoda</taxon>
        <taxon>Heterobranchia</taxon>
        <taxon>Euthyneura</taxon>
        <taxon>Panpulmonata</taxon>
        <taxon>Sacoglossa</taxon>
        <taxon>Placobranchoidea</taxon>
        <taxon>Plakobranchidae</taxon>
        <taxon>Elysia</taxon>
    </lineage>
</organism>
<dbReference type="EMBL" id="JAWDGP010005281">
    <property type="protein sequence ID" value="KAK3758254.1"/>
    <property type="molecule type" value="Genomic_DNA"/>
</dbReference>
<dbReference type="AlphaFoldDB" id="A0AAE0YVV8"/>
<evidence type="ECO:0000313" key="1">
    <source>
        <dbReference type="EMBL" id="KAK3758254.1"/>
    </source>
</evidence>
<keyword evidence="2" id="KW-1185">Reference proteome</keyword>
<reference evidence="1" key="1">
    <citation type="journal article" date="2023" name="G3 (Bethesda)">
        <title>A reference genome for the long-term kleptoplast-retaining sea slug Elysia crispata morphotype clarki.</title>
        <authorList>
            <person name="Eastman K.E."/>
            <person name="Pendleton A.L."/>
            <person name="Shaikh M.A."/>
            <person name="Suttiyut T."/>
            <person name="Ogas R."/>
            <person name="Tomko P."/>
            <person name="Gavelis G."/>
            <person name="Widhalm J.R."/>
            <person name="Wisecaver J.H."/>
        </authorList>
    </citation>
    <scope>NUCLEOTIDE SEQUENCE</scope>
    <source>
        <strain evidence="1">ECLA1</strain>
    </source>
</reference>
<accession>A0AAE0YVV8</accession>
<name>A0AAE0YVV8_9GAST</name>
<comment type="caution">
    <text evidence="1">The sequence shown here is derived from an EMBL/GenBank/DDBJ whole genome shotgun (WGS) entry which is preliminary data.</text>
</comment>
<sequence length="174" mass="19564">MSLPPISSEPVVLGVDKTLKLCYLHVTKTVCKIFLLSNGIQVAIACFLVLFTCRSISLGIPILKKKCFHYLAGVPFQEPSSPTQGSEEEAEMVHAIEKEFQQTFAFRFSCSRHLIAFLTKSAFQKRNEIEFLVLSFQSLTCQTITQSCLTGFSSILRVYPPKCPHILREKSCHT</sequence>
<dbReference type="Proteomes" id="UP001283361">
    <property type="component" value="Unassembled WGS sequence"/>
</dbReference>